<name>A0A9W9K5U3_9EURO</name>
<feature type="region of interest" description="Disordered" evidence="1">
    <location>
        <begin position="338"/>
        <end position="658"/>
    </location>
</feature>
<feature type="compositionally biased region" description="Low complexity" evidence="1">
    <location>
        <begin position="473"/>
        <end position="490"/>
    </location>
</feature>
<sequence>MSSGLDIPKSGLSLRHEEQSGPSSVKPAQIMRLNLAQNTMDELIQSLINNQPSRVRLGKHPSIQYAGKSQSFHAYPETHRSEIYHSSTDGTTDDQSLYFTGVLSHSLEVEKAKQATAATDQALANLEESLNAFERGKESKKTHLLQHPDELRALRDAGGGSSARRAPKSKAELERDRLLRTAANRSLTSSPTLGAPRSPVPGVTPTSAPSSQIKNNARLDALKTPFIHLLAVRAVSTKFLSRQTRSTIEDCGVLAQKYGAENRINREKFDLKDKSYKDLDVWKFPYPNQEDRQQAIENATSAFDRMRISRSDKLWQMLLPKEERGKGKCLSRLNLSTGPVKKAAAPRIQVDGADDRDEASGNEVDRSTGSGTSKGLDGATPRSNAAQKSQKEPAKRPVKGKTTGTTNNNSTLTGRVTKKTAIKAPAKVESKFKSAEFVNSSDDEDSDMPDATPPSPPSAPAARPKEVKPAPPKKTQAQKNPPQKAPVPAKRPAVDTVPASKAPKAEAPTPKLESSQAKTASKKPAARQSTSPQKPSPLGSSPPTNASEVSNDRRRADAHHQSSSSSSSSPLISQLSRTNKATAAARTTKPAGQNSAVTKSTATANPLKRKAEPAGAHPAPARNTGNLDHKRRRAVSASSGGSTGSASPPMSFDIARQRLSERSQLFKRNYAKYKNLHKNLETQAHPSQADLDKLVRQHEHLQKEKREIWDEDRRLREGNLM</sequence>
<evidence type="ECO:0008006" key="4">
    <source>
        <dbReference type="Google" id="ProtNLM"/>
    </source>
</evidence>
<organism evidence="2 3">
    <name type="scientific">Penicillium angulare</name>
    <dbReference type="NCBI Taxonomy" id="116970"/>
    <lineage>
        <taxon>Eukaryota</taxon>
        <taxon>Fungi</taxon>
        <taxon>Dikarya</taxon>
        <taxon>Ascomycota</taxon>
        <taxon>Pezizomycotina</taxon>
        <taxon>Eurotiomycetes</taxon>
        <taxon>Eurotiomycetidae</taxon>
        <taxon>Eurotiales</taxon>
        <taxon>Aspergillaceae</taxon>
        <taxon>Penicillium</taxon>
    </lineage>
</organism>
<dbReference type="EMBL" id="JAPQKH010000006">
    <property type="protein sequence ID" value="KAJ5093257.1"/>
    <property type="molecule type" value="Genomic_DNA"/>
</dbReference>
<feature type="compositionally biased region" description="Polar residues" evidence="1">
    <location>
        <begin position="527"/>
        <end position="549"/>
    </location>
</feature>
<evidence type="ECO:0000313" key="2">
    <source>
        <dbReference type="EMBL" id="KAJ5093257.1"/>
    </source>
</evidence>
<dbReference type="OrthoDB" id="2587563at2759"/>
<feature type="compositionally biased region" description="Basic and acidic residues" evidence="1">
    <location>
        <begin position="550"/>
        <end position="560"/>
    </location>
</feature>
<reference evidence="2" key="1">
    <citation type="submission" date="2022-11" db="EMBL/GenBank/DDBJ databases">
        <authorList>
            <person name="Petersen C."/>
        </authorList>
    </citation>
    <scope>NUCLEOTIDE SEQUENCE</scope>
    <source>
        <strain evidence="2">IBT 30069</strain>
    </source>
</reference>
<feature type="compositionally biased region" description="Polar residues" evidence="1">
    <location>
        <begin position="590"/>
        <end position="604"/>
    </location>
</feature>
<reference evidence="2" key="2">
    <citation type="journal article" date="2023" name="IMA Fungus">
        <title>Comparative genomic study of the Penicillium genus elucidates a diverse pangenome and 15 lateral gene transfer events.</title>
        <authorList>
            <person name="Petersen C."/>
            <person name="Sorensen T."/>
            <person name="Nielsen M.R."/>
            <person name="Sondergaard T.E."/>
            <person name="Sorensen J.L."/>
            <person name="Fitzpatrick D.A."/>
            <person name="Frisvad J.C."/>
            <person name="Nielsen K.L."/>
        </authorList>
    </citation>
    <scope>NUCLEOTIDE SEQUENCE</scope>
    <source>
        <strain evidence="2">IBT 30069</strain>
    </source>
</reference>
<dbReference type="Proteomes" id="UP001149165">
    <property type="component" value="Unassembled WGS sequence"/>
</dbReference>
<feature type="compositionally biased region" description="Low complexity" evidence="1">
    <location>
        <begin position="635"/>
        <end position="647"/>
    </location>
</feature>
<feature type="compositionally biased region" description="Polar residues" evidence="1">
    <location>
        <begin position="183"/>
        <end position="192"/>
    </location>
</feature>
<evidence type="ECO:0000313" key="3">
    <source>
        <dbReference type="Proteomes" id="UP001149165"/>
    </source>
</evidence>
<keyword evidence="3" id="KW-1185">Reference proteome</keyword>
<feature type="region of interest" description="Disordered" evidence="1">
    <location>
        <begin position="1"/>
        <end position="26"/>
    </location>
</feature>
<evidence type="ECO:0000256" key="1">
    <source>
        <dbReference type="SAM" id="MobiDB-lite"/>
    </source>
</evidence>
<feature type="compositionally biased region" description="Low complexity" evidence="1">
    <location>
        <begin position="400"/>
        <end position="414"/>
    </location>
</feature>
<accession>A0A9W9K5U3</accession>
<gene>
    <name evidence="2" type="ORF">N7456_009118</name>
</gene>
<feature type="region of interest" description="Disordered" evidence="1">
    <location>
        <begin position="153"/>
        <end position="212"/>
    </location>
</feature>
<protein>
    <recommendedName>
        <fullName evidence="4">E3 ubiquitin-protein ligase</fullName>
    </recommendedName>
</protein>
<comment type="caution">
    <text evidence="2">The sequence shown here is derived from an EMBL/GenBank/DDBJ whole genome shotgun (WGS) entry which is preliminary data.</text>
</comment>
<proteinExistence type="predicted"/>
<feature type="compositionally biased region" description="Basic and acidic residues" evidence="1">
    <location>
        <begin position="169"/>
        <end position="179"/>
    </location>
</feature>
<feature type="compositionally biased region" description="Low complexity" evidence="1">
    <location>
        <begin position="577"/>
        <end position="589"/>
    </location>
</feature>
<dbReference type="AlphaFoldDB" id="A0A9W9K5U3"/>